<dbReference type="EMBL" id="JALJOR010000010">
    <property type="protein sequence ID" value="KAK9810545.1"/>
    <property type="molecule type" value="Genomic_DNA"/>
</dbReference>
<comment type="similarity">
    <text evidence="4">Belongs to the IWR1/SLC7A6OS family.</text>
</comment>
<keyword evidence="8" id="KW-0653">Protein transport</keyword>
<dbReference type="AlphaFoldDB" id="A0AAW1PQ42"/>
<dbReference type="Pfam" id="PF08574">
    <property type="entry name" value="Iwr1"/>
    <property type="match status" value="1"/>
</dbReference>
<dbReference type="GO" id="GO:0015031">
    <property type="term" value="P:protein transport"/>
    <property type="evidence" value="ECO:0007669"/>
    <property type="project" value="UniProtKB-KW"/>
</dbReference>
<evidence type="ECO:0000256" key="2">
    <source>
        <dbReference type="ARBA" id="ARBA00004123"/>
    </source>
</evidence>
<dbReference type="InterPro" id="IPR040218">
    <property type="entry name" value="SLC7A6OS"/>
</dbReference>
<feature type="domain" description="Transcription factor Iwr1" evidence="11">
    <location>
        <begin position="174"/>
        <end position="236"/>
    </location>
</feature>
<comment type="subcellular location">
    <subcellularLocation>
        <location evidence="3">Cytoplasm</location>
    </subcellularLocation>
    <subcellularLocation>
        <location evidence="2">Nucleus</location>
    </subcellularLocation>
</comment>
<feature type="region of interest" description="Disordered" evidence="10">
    <location>
        <begin position="88"/>
        <end position="116"/>
    </location>
</feature>
<evidence type="ECO:0000259" key="11">
    <source>
        <dbReference type="Pfam" id="PF08574"/>
    </source>
</evidence>
<gene>
    <name evidence="12" type="ORF">WJX72_012551</name>
</gene>
<dbReference type="PANTHER" id="PTHR31196:SF2">
    <property type="entry name" value="RNA POLYMERASE II NUCLEAR LOCALIZATION PROTEIN SLC7A6OS-RELATED"/>
    <property type="match status" value="1"/>
</dbReference>
<evidence type="ECO:0000313" key="13">
    <source>
        <dbReference type="Proteomes" id="UP001489004"/>
    </source>
</evidence>
<keyword evidence="9" id="KW-0539">Nucleus</keyword>
<proteinExistence type="inferred from homology"/>
<dbReference type="InterPro" id="IPR013883">
    <property type="entry name" value="TF_Iwr1_dom"/>
</dbReference>
<name>A0AAW1PQ42_9CHLO</name>
<dbReference type="GO" id="GO:0005634">
    <property type="term" value="C:nucleus"/>
    <property type="evidence" value="ECO:0007669"/>
    <property type="project" value="UniProtKB-SubCell"/>
</dbReference>
<evidence type="ECO:0000256" key="10">
    <source>
        <dbReference type="SAM" id="MobiDB-lite"/>
    </source>
</evidence>
<keyword evidence="13" id="KW-1185">Reference proteome</keyword>
<dbReference type="Proteomes" id="UP001489004">
    <property type="component" value="Unassembled WGS sequence"/>
</dbReference>
<keyword evidence="7" id="KW-0963">Cytoplasm</keyword>
<evidence type="ECO:0000256" key="7">
    <source>
        <dbReference type="ARBA" id="ARBA00022490"/>
    </source>
</evidence>
<comment type="caution">
    <text evidence="12">The sequence shown here is derived from an EMBL/GenBank/DDBJ whole genome shotgun (WGS) entry which is preliminary data.</text>
</comment>
<evidence type="ECO:0000313" key="12">
    <source>
        <dbReference type="EMBL" id="KAK9810545.1"/>
    </source>
</evidence>
<evidence type="ECO:0000256" key="1">
    <source>
        <dbReference type="ARBA" id="ARBA00003202"/>
    </source>
</evidence>
<evidence type="ECO:0000256" key="8">
    <source>
        <dbReference type="ARBA" id="ARBA00022927"/>
    </source>
</evidence>
<keyword evidence="6" id="KW-0813">Transport</keyword>
<accession>A0AAW1PQ42</accession>
<dbReference type="GO" id="GO:0005737">
    <property type="term" value="C:cytoplasm"/>
    <property type="evidence" value="ECO:0007669"/>
    <property type="project" value="UniProtKB-SubCell"/>
</dbReference>
<feature type="compositionally biased region" description="Acidic residues" evidence="10">
    <location>
        <begin position="211"/>
        <end position="223"/>
    </location>
</feature>
<feature type="region of interest" description="Disordered" evidence="10">
    <location>
        <begin position="145"/>
        <end position="171"/>
    </location>
</feature>
<evidence type="ECO:0000256" key="9">
    <source>
        <dbReference type="ARBA" id="ARBA00023242"/>
    </source>
</evidence>
<dbReference type="PANTHER" id="PTHR31196">
    <property type="entry name" value="RNA POLYMERASE II NUCLEAR LOCALIZATION PROTEIN SLC7A6OS-RELATED"/>
    <property type="match status" value="1"/>
</dbReference>
<feature type="compositionally biased region" description="Acidic residues" evidence="10">
    <location>
        <begin position="246"/>
        <end position="260"/>
    </location>
</feature>
<evidence type="ECO:0000256" key="6">
    <source>
        <dbReference type="ARBA" id="ARBA00022448"/>
    </source>
</evidence>
<evidence type="ECO:0000256" key="4">
    <source>
        <dbReference type="ARBA" id="ARBA00010218"/>
    </source>
</evidence>
<evidence type="ECO:0000256" key="5">
    <source>
        <dbReference type="ARBA" id="ARBA00017036"/>
    </source>
</evidence>
<protein>
    <recommendedName>
        <fullName evidence="5">Probable RNA polymerase II nuclear localization protein SLC7A6OS</fullName>
    </recommendedName>
</protein>
<sequence length="260" mass="28206">MGEQKLILRVKRKRGESSADSIGLEIQHLHSSKRRAIQNGIAGRMAALAVSADAPKEHMQFARVQTFEASNLPLGEASAVAHLLHRASAPEAEQPRSAHGSRAVHDSPPEAGPLQLTFEPKGTLELDKDCRLYDFVQVASVPSLHQPGAVPHSQAGVVSDESGDQAADASSTNDDYVYDVYTVVDFASTDMQGPVVQVLADDWHVFEDDDLTSEQDQVSEDSNAEGFYAHDYPEEEVSSSVPSADSDADVESWEYESTEL</sequence>
<feature type="region of interest" description="Disordered" evidence="10">
    <location>
        <begin position="211"/>
        <end position="260"/>
    </location>
</feature>
<comment type="function">
    <text evidence="1">Directs RNA polymerase II nuclear import.</text>
</comment>
<reference evidence="12 13" key="1">
    <citation type="journal article" date="2024" name="Nat. Commun.">
        <title>Phylogenomics reveals the evolutionary origins of lichenization in chlorophyte algae.</title>
        <authorList>
            <person name="Puginier C."/>
            <person name="Libourel C."/>
            <person name="Otte J."/>
            <person name="Skaloud P."/>
            <person name="Haon M."/>
            <person name="Grisel S."/>
            <person name="Petersen M."/>
            <person name="Berrin J.G."/>
            <person name="Delaux P.M."/>
            <person name="Dal Grande F."/>
            <person name="Keller J."/>
        </authorList>
    </citation>
    <scope>NUCLEOTIDE SEQUENCE [LARGE SCALE GENOMIC DNA]</scope>
    <source>
        <strain evidence="12 13">SAG 2043</strain>
    </source>
</reference>
<organism evidence="12 13">
    <name type="scientific">[Myrmecia] bisecta</name>
    <dbReference type="NCBI Taxonomy" id="41462"/>
    <lineage>
        <taxon>Eukaryota</taxon>
        <taxon>Viridiplantae</taxon>
        <taxon>Chlorophyta</taxon>
        <taxon>core chlorophytes</taxon>
        <taxon>Trebouxiophyceae</taxon>
        <taxon>Trebouxiales</taxon>
        <taxon>Trebouxiaceae</taxon>
        <taxon>Myrmecia</taxon>
    </lineage>
</organism>
<evidence type="ECO:0000256" key="3">
    <source>
        <dbReference type="ARBA" id="ARBA00004496"/>
    </source>
</evidence>